<evidence type="ECO:0000313" key="1">
    <source>
        <dbReference type="EMBL" id="CAG8748811.1"/>
    </source>
</evidence>
<name>A0A9N9IUS9_9GLOM</name>
<gene>
    <name evidence="1" type="ORF">FCALED_LOCUS16161</name>
</gene>
<organism evidence="1 2">
    <name type="scientific">Funneliformis caledonium</name>
    <dbReference type="NCBI Taxonomy" id="1117310"/>
    <lineage>
        <taxon>Eukaryota</taxon>
        <taxon>Fungi</taxon>
        <taxon>Fungi incertae sedis</taxon>
        <taxon>Mucoromycota</taxon>
        <taxon>Glomeromycotina</taxon>
        <taxon>Glomeromycetes</taxon>
        <taxon>Glomerales</taxon>
        <taxon>Glomeraceae</taxon>
        <taxon>Funneliformis</taxon>
    </lineage>
</organism>
<dbReference type="Proteomes" id="UP000789570">
    <property type="component" value="Unassembled WGS sequence"/>
</dbReference>
<accession>A0A9N9IUS9</accession>
<protein>
    <submittedName>
        <fullName evidence="1">320_t:CDS:1</fullName>
    </submittedName>
</protein>
<dbReference type="EMBL" id="CAJVPQ010017576">
    <property type="protein sequence ID" value="CAG8748811.1"/>
    <property type="molecule type" value="Genomic_DNA"/>
</dbReference>
<sequence>GVHLNGVSSGKIKNLLSDIFQMENCHILKCKIETYRHIHFKTENDAGLFFQRV</sequence>
<dbReference type="AlphaFoldDB" id="A0A9N9IUS9"/>
<keyword evidence="2" id="KW-1185">Reference proteome</keyword>
<proteinExistence type="predicted"/>
<comment type="caution">
    <text evidence="1">The sequence shown here is derived from an EMBL/GenBank/DDBJ whole genome shotgun (WGS) entry which is preliminary data.</text>
</comment>
<evidence type="ECO:0000313" key="2">
    <source>
        <dbReference type="Proteomes" id="UP000789570"/>
    </source>
</evidence>
<feature type="non-terminal residue" evidence="1">
    <location>
        <position position="1"/>
    </location>
</feature>
<reference evidence="1" key="1">
    <citation type="submission" date="2021-06" db="EMBL/GenBank/DDBJ databases">
        <authorList>
            <person name="Kallberg Y."/>
            <person name="Tangrot J."/>
            <person name="Rosling A."/>
        </authorList>
    </citation>
    <scope>NUCLEOTIDE SEQUENCE</scope>
    <source>
        <strain evidence="1">UK204</strain>
    </source>
</reference>
<dbReference type="OrthoDB" id="2431753at2759"/>